<dbReference type="FunFam" id="3.90.70.10:FF:000006">
    <property type="entry name" value="Cathepsin S"/>
    <property type="match status" value="1"/>
</dbReference>
<dbReference type="InterPro" id="IPR025660">
    <property type="entry name" value="Pept_his_AS"/>
</dbReference>
<dbReference type="SUPFAM" id="SSF54001">
    <property type="entry name" value="Cysteine proteinases"/>
    <property type="match status" value="1"/>
</dbReference>
<gene>
    <name evidence="8" type="ORF">RN001_006903</name>
</gene>
<comment type="caution">
    <text evidence="8">The sequence shown here is derived from an EMBL/GenBank/DDBJ whole genome shotgun (WGS) entry which is preliminary data.</text>
</comment>
<dbReference type="AlphaFoldDB" id="A0AAN7PE79"/>
<dbReference type="SMART" id="SM00848">
    <property type="entry name" value="Inhibitor_I29"/>
    <property type="match status" value="1"/>
</dbReference>
<reference evidence="9" key="1">
    <citation type="submission" date="2023-01" db="EMBL/GenBank/DDBJ databases">
        <title>Key to firefly adult light organ development and bioluminescence: homeobox transcription factors regulate luciferase expression and transportation to peroxisome.</title>
        <authorList>
            <person name="Fu X."/>
        </authorList>
    </citation>
    <scope>NUCLEOTIDE SEQUENCE [LARGE SCALE GENOMIC DNA]</scope>
</reference>
<keyword evidence="9" id="KW-1185">Reference proteome</keyword>
<evidence type="ECO:0000256" key="3">
    <source>
        <dbReference type="ARBA" id="ARBA00022801"/>
    </source>
</evidence>
<dbReference type="InterPro" id="IPR038765">
    <property type="entry name" value="Papain-like_cys_pep_sf"/>
</dbReference>
<feature type="domain" description="Peptidase C1A papain C-terminal" evidence="6">
    <location>
        <begin position="136"/>
        <end position="356"/>
    </location>
</feature>
<dbReference type="CDD" id="cd02248">
    <property type="entry name" value="Peptidase_C1A"/>
    <property type="match status" value="1"/>
</dbReference>
<keyword evidence="5" id="KW-0732">Signal</keyword>
<dbReference type="Gene3D" id="3.90.70.10">
    <property type="entry name" value="Cysteine proteinases"/>
    <property type="match status" value="1"/>
</dbReference>
<evidence type="ECO:0000256" key="1">
    <source>
        <dbReference type="ARBA" id="ARBA00008455"/>
    </source>
</evidence>
<dbReference type="Pfam" id="PF08246">
    <property type="entry name" value="Inhibitor_I29"/>
    <property type="match status" value="1"/>
</dbReference>
<evidence type="ECO:0000256" key="4">
    <source>
        <dbReference type="ARBA" id="ARBA00022807"/>
    </source>
</evidence>
<evidence type="ECO:0000259" key="7">
    <source>
        <dbReference type="SMART" id="SM00848"/>
    </source>
</evidence>
<keyword evidence="3" id="KW-0378">Hydrolase</keyword>
<accession>A0AAN7PE79</accession>
<dbReference type="PANTHER" id="PTHR12411">
    <property type="entry name" value="CYSTEINE PROTEASE FAMILY C1-RELATED"/>
    <property type="match status" value="1"/>
</dbReference>
<dbReference type="InterPro" id="IPR039417">
    <property type="entry name" value="Peptidase_C1A_papain-like"/>
</dbReference>
<keyword evidence="4" id="KW-0788">Thiol protease</keyword>
<feature type="domain" description="Cathepsin propeptide inhibitor" evidence="7">
    <location>
        <begin position="49"/>
        <end position="106"/>
    </location>
</feature>
<dbReference type="EMBL" id="JARPUR010000002">
    <property type="protein sequence ID" value="KAK4883584.1"/>
    <property type="molecule type" value="Genomic_DNA"/>
</dbReference>
<evidence type="ECO:0000256" key="2">
    <source>
        <dbReference type="ARBA" id="ARBA00022670"/>
    </source>
</evidence>
<evidence type="ECO:0000259" key="6">
    <source>
        <dbReference type="SMART" id="SM00645"/>
    </source>
</evidence>
<name>A0AAN7PE79_9COLE</name>
<dbReference type="Proteomes" id="UP001353858">
    <property type="component" value="Unassembled WGS sequence"/>
</dbReference>
<dbReference type="PRINTS" id="PR00705">
    <property type="entry name" value="PAPAIN"/>
</dbReference>
<protein>
    <submittedName>
        <fullName evidence="8">Uncharacterized protein</fullName>
    </submittedName>
</protein>
<dbReference type="InterPro" id="IPR000668">
    <property type="entry name" value="Peptidase_C1A_C"/>
</dbReference>
<feature type="chain" id="PRO_5042866010" evidence="5">
    <location>
        <begin position="21"/>
        <end position="358"/>
    </location>
</feature>
<dbReference type="SMART" id="SM00645">
    <property type="entry name" value="Pept_C1"/>
    <property type="match status" value="1"/>
</dbReference>
<proteinExistence type="inferred from homology"/>
<evidence type="ECO:0000313" key="8">
    <source>
        <dbReference type="EMBL" id="KAK4883584.1"/>
    </source>
</evidence>
<feature type="signal peptide" evidence="5">
    <location>
        <begin position="1"/>
        <end position="20"/>
    </location>
</feature>
<evidence type="ECO:0000313" key="9">
    <source>
        <dbReference type="Proteomes" id="UP001353858"/>
    </source>
</evidence>
<dbReference type="PROSITE" id="PS00639">
    <property type="entry name" value="THIOL_PROTEASE_HIS"/>
    <property type="match status" value="1"/>
</dbReference>
<dbReference type="GO" id="GO:0006508">
    <property type="term" value="P:proteolysis"/>
    <property type="evidence" value="ECO:0007669"/>
    <property type="project" value="UniProtKB-KW"/>
</dbReference>
<dbReference type="Pfam" id="PF00112">
    <property type="entry name" value="Peptidase_C1"/>
    <property type="match status" value="1"/>
</dbReference>
<sequence length="358" mass="40282">MKVTFVFFVLGTILLQNADSQLRFPKPSDTVSILTKPITSTVRLFTQQFSEFKNKFNKKYPTKEEEQKRLGIFSTNHLKILDIQKIQNLPFVVKVNEFCDLVSSEFNRLLNGLKIKPYKGKPLYEFKQEEERKEKKVDRFDWRDKGIVTPVKNQGQCASCYAFASGAAIESHVALHLGQNINTSPQDIVDCSLDEPYENYGCDGGSLEPAYDFVKDKGIVSDPSYPYTAETGEACQRQMEKVIANITGYVTVDEGNDEALKEALVKNGPIAVGLDAEAESFQFYGGGIYYESKCRNDIEHINHAVLLIGYGEETNGDKYWLIKNSYGTTWGENGYGKIARNVTNHCGISTYAIFPKVA</sequence>
<organism evidence="8 9">
    <name type="scientific">Aquatica leii</name>
    <dbReference type="NCBI Taxonomy" id="1421715"/>
    <lineage>
        <taxon>Eukaryota</taxon>
        <taxon>Metazoa</taxon>
        <taxon>Ecdysozoa</taxon>
        <taxon>Arthropoda</taxon>
        <taxon>Hexapoda</taxon>
        <taxon>Insecta</taxon>
        <taxon>Pterygota</taxon>
        <taxon>Neoptera</taxon>
        <taxon>Endopterygota</taxon>
        <taxon>Coleoptera</taxon>
        <taxon>Polyphaga</taxon>
        <taxon>Elateriformia</taxon>
        <taxon>Elateroidea</taxon>
        <taxon>Lampyridae</taxon>
        <taxon>Luciolinae</taxon>
        <taxon>Aquatica</taxon>
    </lineage>
</organism>
<dbReference type="GO" id="GO:0008234">
    <property type="term" value="F:cysteine-type peptidase activity"/>
    <property type="evidence" value="ECO:0007669"/>
    <property type="project" value="UniProtKB-KW"/>
</dbReference>
<comment type="similarity">
    <text evidence="1">Belongs to the peptidase C1 family.</text>
</comment>
<keyword evidence="2" id="KW-0645">Protease</keyword>
<evidence type="ECO:0000256" key="5">
    <source>
        <dbReference type="SAM" id="SignalP"/>
    </source>
</evidence>
<dbReference type="InterPro" id="IPR013201">
    <property type="entry name" value="Prot_inhib_I29"/>
</dbReference>
<dbReference type="InterPro" id="IPR013128">
    <property type="entry name" value="Peptidase_C1A"/>
</dbReference>